<name>A0A8B7ZQ94_ACAPL</name>
<sequence>MKLEEITALLGNFGRYQILLIAYASILSCIGCFVTLSHVFFAAGTDHWCSVLPHENCSSWPVFQDNCTEVKKAMFLPPSQNDSSKYPYSNCDQWALPSEYVFDPYAPLADVDNFTYSAVPCKSGWVYDTSQYKTTIISEFDLVCVDNDLPSFSQSIYFVGFLVSSIIVGTLSDWLGRKKALSLSLLLWVVGFIVTTFSVNIYMYMAFRFISGFGEYGAYLSSFVLAVENVPDSWRTAVTMLFGITYAVGYFFLATAAMYVREWRPLCLIMSLATVPLLFPLPFVQESISWLVSKDKLKEADAVIRRVAKFNKKTLPDVLFDKEDDQNEMEARESAIPPSFIDLYRTPNMAVKTINMQYNWLVNSLVYYGLSLSTGDLGVDDYWAFFVSGAVEIPALVYATFGVEWFGRKWNTAVLELIGGVACLVAIFIPIGIWRTVVSMIGKFCISATFSIIYLYSSELFPTPIRAVGIGMCSVSSRIGGIISPLVLLLGRNVPSIVFGSSAIAAGILVFFLPETKGRKLPQTLKEAEAMGKCKCMTANVSNESVIELDEVDLDKEGVFAISNAAFDHGEEKKCRDFSQQFTRNHRESSHM</sequence>
<dbReference type="Pfam" id="PF00083">
    <property type="entry name" value="Sugar_tr"/>
    <property type="match status" value="1"/>
</dbReference>
<dbReference type="SUPFAM" id="SSF103473">
    <property type="entry name" value="MFS general substrate transporter"/>
    <property type="match status" value="1"/>
</dbReference>
<feature type="transmembrane region" description="Helical" evidence="5">
    <location>
        <begin position="237"/>
        <end position="259"/>
    </location>
</feature>
<dbReference type="KEGG" id="aplc:110988220"/>
<organism evidence="7 8">
    <name type="scientific">Acanthaster planci</name>
    <name type="common">Crown-of-thorns starfish</name>
    <dbReference type="NCBI Taxonomy" id="133434"/>
    <lineage>
        <taxon>Eukaryota</taxon>
        <taxon>Metazoa</taxon>
        <taxon>Echinodermata</taxon>
        <taxon>Eleutherozoa</taxon>
        <taxon>Asterozoa</taxon>
        <taxon>Asteroidea</taxon>
        <taxon>Valvatacea</taxon>
        <taxon>Valvatida</taxon>
        <taxon>Acanthasteridae</taxon>
        <taxon>Acanthaster</taxon>
    </lineage>
</organism>
<dbReference type="PROSITE" id="PS51257">
    <property type="entry name" value="PROKAR_LIPOPROTEIN"/>
    <property type="match status" value="1"/>
</dbReference>
<dbReference type="AlphaFoldDB" id="A0A8B7ZQ94"/>
<dbReference type="InterPro" id="IPR005829">
    <property type="entry name" value="Sugar_transporter_CS"/>
</dbReference>
<proteinExistence type="predicted"/>
<feature type="transmembrane region" description="Helical" evidence="5">
    <location>
        <begin position="382"/>
        <end position="401"/>
    </location>
</feature>
<feature type="transmembrane region" description="Helical" evidence="5">
    <location>
        <begin position="494"/>
        <end position="513"/>
    </location>
</feature>
<dbReference type="CDD" id="cd17317">
    <property type="entry name" value="MFS_SLC22"/>
    <property type="match status" value="1"/>
</dbReference>
<keyword evidence="3 5" id="KW-1133">Transmembrane helix</keyword>
<evidence type="ECO:0000256" key="3">
    <source>
        <dbReference type="ARBA" id="ARBA00022989"/>
    </source>
</evidence>
<reference evidence="8" key="1">
    <citation type="submission" date="2025-08" db="UniProtKB">
        <authorList>
            <consortium name="RefSeq"/>
        </authorList>
    </citation>
    <scope>IDENTIFICATION</scope>
</reference>
<gene>
    <name evidence="8" type="primary">LOC110988220</name>
</gene>
<feature type="transmembrane region" description="Helical" evidence="5">
    <location>
        <begin position="468"/>
        <end position="488"/>
    </location>
</feature>
<dbReference type="GO" id="GO:0022857">
    <property type="term" value="F:transmembrane transporter activity"/>
    <property type="evidence" value="ECO:0007669"/>
    <property type="project" value="InterPro"/>
</dbReference>
<dbReference type="RefSeq" id="XP_022107232.1">
    <property type="nucleotide sequence ID" value="XM_022251540.1"/>
</dbReference>
<dbReference type="GO" id="GO:0016020">
    <property type="term" value="C:membrane"/>
    <property type="evidence" value="ECO:0007669"/>
    <property type="project" value="UniProtKB-SubCell"/>
</dbReference>
<evidence type="ECO:0000256" key="1">
    <source>
        <dbReference type="ARBA" id="ARBA00004141"/>
    </source>
</evidence>
<keyword evidence="4 5" id="KW-0472">Membrane</keyword>
<dbReference type="InterPro" id="IPR005828">
    <property type="entry name" value="MFS_sugar_transport-like"/>
</dbReference>
<dbReference type="Proteomes" id="UP000694845">
    <property type="component" value="Unplaced"/>
</dbReference>
<feature type="transmembrane region" description="Helical" evidence="5">
    <location>
        <begin position="437"/>
        <end position="456"/>
    </location>
</feature>
<evidence type="ECO:0000256" key="2">
    <source>
        <dbReference type="ARBA" id="ARBA00022692"/>
    </source>
</evidence>
<accession>A0A8B7ZQ94</accession>
<comment type="subcellular location">
    <subcellularLocation>
        <location evidence="1">Membrane</location>
        <topology evidence="1">Multi-pass membrane protein</topology>
    </subcellularLocation>
</comment>
<evidence type="ECO:0000256" key="5">
    <source>
        <dbReference type="SAM" id="Phobius"/>
    </source>
</evidence>
<evidence type="ECO:0000313" key="8">
    <source>
        <dbReference type="RefSeq" id="XP_022107232.1"/>
    </source>
</evidence>
<evidence type="ECO:0000256" key="4">
    <source>
        <dbReference type="ARBA" id="ARBA00023136"/>
    </source>
</evidence>
<dbReference type="Gene3D" id="1.20.1250.20">
    <property type="entry name" value="MFS general substrate transporter like domains"/>
    <property type="match status" value="1"/>
</dbReference>
<dbReference type="InterPro" id="IPR036259">
    <property type="entry name" value="MFS_trans_sf"/>
</dbReference>
<dbReference type="OrthoDB" id="2261376at2759"/>
<feature type="domain" description="Major facilitator superfamily (MFS) profile" evidence="6">
    <location>
        <begin position="101"/>
        <end position="517"/>
    </location>
</feature>
<evidence type="ECO:0000313" key="7">
    <source>
        <dbReference type="Proteomes" id="UP000694845"/>
    </source>
</evidence>
<protein>
    <submittedName>
        <fullName evidence="8">Solute carrier family 22 member 13-like</fullName>
    </submittedName>
</protein>
<dbReference type="PANTHER" id="PTHR24064">
    <property type="entry name" value="SOLUTE CARRIER FAMILY 22 MEMBER"/>
    <property type="match status" value="1"/>
</dbReference>
<keyword evidence="7" id="KW-1185">Reference proteome</keyword>
<dbReference type="PROSITE" id="PS50850">
    <property type="entry name" value="MFS"/>
    <property type="match status" value="1"/>
</dbReference>
<feature type="transmembrane region" description="Helical" evidence="5">
    <location>
        <begin position="20"/>
        <end position="43"/>
    </location>
</feature>
<feature type="transmembrane region" description="Helical" evidence="5">
    <location>
        <begin position="183"/>
        <end position="205"/>
    </location>
</feature>
<feature type="transmembrane region" description="Helical" evidence="5">
    <location>
        <begin position="413"/>
        <end position="431"/>
    </location>
</feature>
<dbReference type="PROSITE" id="PS00216">
    <property type="entry name" value="SUGAR_TRANSPORT_1"/>
    <property type="match status" value="1"/>
</dbReference>
<dbReference type="GeneID" id="110988220"/>
<keyword evidence="2 5" id="KW-0812">Transmembrane</keyword>
<dbReference type="OMA" id="QEDEWIT"/>
<dbReference type="InterPro" id="IPR020846">
    <property type="entry name" value="MFS_dom"/>
</dbReference>
<feature type="transmembrane region" description="Helical" evidence="5">
    <location>
        <begin position="156"/>
        <end position="176"/>
    </location>
</feature>
<evidence type="ECO:0000259" key="6">
    <source>
        <dbReference type="PROSITE" id="PS50850"/>
    </source>
</evidence>